<dbReference type="GO" id="GO:0009055">
    <property type="term" value="F:electron transfer activity"/>
    <property type="evidence" value="ECO:0007669"/>
    <property type="project" value="InterPro"/>
</dbReference>
<dbReference type="Pfam" id="PF01322">
    <property type="entry name" value="Cytochrom_C_2"/>
    <property type="match status" value="1"/>
</dbReference>
<dbReference type="Gene3D" id="1.20.120.10">
    <property type="entry name" value="Cytochrome c/b562"/>
    <property type="match status" value="1"/>
</dbReference>
<feature type="binding site" description="axial binding residue" evidence="6">
    <location>
        <position position="144"/>
    </location>
    <ligand>
        <name>heme c</name>
        <dbReference type="ChEBI" id="CHEBI:61717"/>
    </ligand>
    <ligandPart>
        <name>Fe</name>
        <dbReference type="ChEBI" id="CHEBI:18248"/>
    </ligandPart>
</feature>
<proteinExistence type="predicted"/>
<dbReference type="InterPro" id="IPR010980">
    <property type="entry name" value="Cyt_c/b562"/>
</dbReference>
<evidence type="ECO:0000256" key="4">
    <source>
        <dbReference type="ARBA" id="ARBA00022982"/>
    </source>
</evidence>
<keyword evidence="1" id="KW-0813">Transport</keyword>
<evidence type="ECO:0000256" key="1">
    <source>
        <dbReference type="ARBA" id="ARBA00022448"/>
    </source>
</evidence>
<dbReference type="GO" id="GO:0020037">
    <property type="term" value="F:heme binding"/>
    <property type="evidence" value="ECO:0007669"/>
    <property type="project" value="InterPro"/>
</dbReference>
<organism evidence="9 10">
    <name type="scientific">Ideonella dechloratans</name>
    <dbReference type="NCBI Taxonomy" id="36863"/>
    <lineage>
        <taxon>Bacteria</taxon>
        <taxon>Pseudomonadati</taxon>
        <taxon>Pseudomonadota</taxon>
        <taxon>Betaproteobacteria</taxon>
        <taxon>Burkholderiales</taxon>
        <taxon>Sphaerotilaceae</taxon>
        <taxon>Ideonella</taxon>
    </lineage>
</organism>
<feature type="chain" id="PRO_5024828491" evidence="8">
    <location>
        <begin position="23"/>
        <end position="150"/>
    </location>
</feature>
<dbReference type="RefSeq" id="WP_151124086.1">
    <property type="nucleotide sequence ID" value="NZ_CP088081.1"/>
</dbReference>
<comment type="PTM">
    <text evidence="7">Binds 1 heme group per subunit.</text>
</comment>
<name>A0A643FC04_IDEDE</name>
<dbReference type="InterPro" id="IPR002321">
    <property type="entry name" value="Cyt_c_II"/>
</dbReference>
<evidence type="ECO:0000256" key="8">
    <source>
        <dbReference type="SAM" id="SignalP"/>
    </source>
</evidence>
<evidence type="ECO:0000256" key="3">
    <source>
        <dbReference type="ARBA" id="ARBA00022723"/>
    </source>
</evidence>
<dbReference type="Proteomes" id="UP000430120">
    <property type="component" value="Unassembled WGS sequence"/>
</dbReference>
<dbReference type="GO" id="GO:0022900">
    <property type="term" value="P:electron transport chain"/>
    <property type="evidence" value="ECO:0007669"/>
    <property type="project" value="InterPro"/>
</dbReference>
<dbReference type="SUPFAM" id="SSF47175">
    <property type="entry name" value="Cytochromes"/>
    <property type="match status" value="1"/>
</dbReference>
<dbReference type="PRINTS" id="PR00608">
    <property type="entry name" value="CYTCHROMECII"/>
</dbReference>
<keyword evidence="3 6" id="KW-0479">Metal-binding</keyword>
<feature type="binding site" description="covalent" evidence="7">
    <location>
        <position position="140"/>
    </location>
    <ligand>
        <name>heme c</name>
        <dbReference type="ChEBI" id="CHEBI:61717"/>
    </ligand>
</feature>
<dbReference type="InterPro" id="IPR015984">
    <property type="entry name" value="Cyt_c_prime_subgr"/>
</dbReference>
<sequence>MKKAVAITAATLALFAAFPAAAQFAKPADAVKYRESAFKLMATHFGRINAMAQGKVPFDAKAAQANAEVLSVIAKLPWDAFPAGSNVGNTEAKPEVWSQPDKFKSGAQLLIDNVAKLDTAARAGNLDQIKAAAGEVGKSCKACHETYKKD</sequence>
<keyword evidence="4" id="KW-0249">Electron transport</keyword>
<dbReference type="OrthoDB" id="5520910at2"/>
<protein>
    <submittedName>
        <fullName evidence="9">Cytochrome c</fullName>
    </submittedName>
</protein>
<dbReference type="InterPro" id="IPR012127">
    <property type="entry name" value="Cyt_c_prime"/>
</dbReference>
<evidence type="ECO:0000313" key="9">
    <source>
        <dbReference type="EMBL" id="KAB0582465.1"/>
    </source>
</evidence>
<evidence type="ECO:0000256" key="6">
    <source>
        <dbReference type="PIRSR" id="PIRSR000027-1"/>
    </source>
</evidence>
<gene>
    <name evidence="9" type="ORF">F7Q92_10430</name>
</gene>
<dbReference type="AlphaFoldDB" id="A0A643FC04"/>
<dbReference type="PIRSF" id="PIRSF000027">
    <property type="entry name" value="Cytc_c_prime"/>
    <property type="match status" value="1"/>
</dbReference>
<keyword evidence="10" id="KW-1185">Reference proteome</keyword>
<dbReference type="EMBL" id="VZPB01000021">
    <property type="protein sequence ID" value="KAB0582465.1"/>
    <property type="molecule type" value="Genomic_DNA"/>
</dbReference>
<dbReference type="GO" id="GO:0005506">
    <property type="term" value="F:iron ion binding"/>
    <property type="evidence" value="ECO:0007669"/>
    <property type="project" value="InterPro"/>
</dbReference>
<evidence type="ECO:0000256" key="5">
    <source>
        <dbReference type="ARBA" id="ARBA00023004"/>
    </source>
</evidence>
<evidence type="ECO:0000256" key="7">
    <source>
        <dbReference type="PIRSR" id="PIRSR000027-2"/>
    </source>
</evidence>
<comment type="caution">
    <text evidence="9">The sequence shown here is derived from an EMBL/GenBank/DDBJ whole genome shotgun (WGS) entry which is preliminary data.</text>
</comment>
<keyword evidence="5 6" id="KW-0408">Iron</keyword>
<feature type="signal peptide" evidence="8">
    <location>
        <begin position="1"/>
        <end position="22"/>
    </location>
</feature>
<evidence type="ECO:0000256" key="2">
    <source>
        <dbReference type="ARBA" id="ARBA00022617"/>
    </source>
</evidence>
<keyword evidence="2 7" id="KW-0349">Heme</keyword>
<reference evidence="9 10" key="1">
    <citation type="submission" date="2019-09" db="EMBL/GenBank/DDBJ databases">
        <title>Draft genome sequences of 48 bacterial type strains from the CCUG.</title>
        <authorList>
            <person name="Tunovic T."/>
            <person name="Pineiro-Iglesias B."/>
            <person name="Unosson C."/>
            <person name="Inganas E."/>
            <person name="Ohlen M."/>
            <person name="Cardew S."/>
            <person name="Jensie-Markopoulos S."/>
            <person name="Salva-Serra F."/>
            <person name="Jaen-Luchoro D."/>
            <person name="Karlsson R."/>
            <person name="Svensson-Stadler L."/>
            <person name="Chun J."/>
            <person name="Moore E."/>
        </authorList>
    </citation>
    <scope>NUCLEOTIDE SEQUENCE [LARGE SCALE GENOMIC DNA]</scope>
    <source>
        <strain evidence="9 10">CCUG 30977</strain>
    </source>
</reference>
<dbReference type="GO" id="GO:0042597">
    <property type="term" value="C:periplasmic space"/>
    <property type="evidence" value="ECO:0007669"/>
    <property type="project" value="InterPro"/>
</dbReference>
<keyword evidence="8" id="KW-0732">Signal</keyword>
<evidence type="ECO:0000313" key="10">
    <source>
        <dbReference type="Proteomes" id="UP000430120"/>
    </source>
</evidence>
<feature type="binding site" description="covalent" evidence="7">
    <location>
        <position position="143"/>
    </location>
    <ligand>
        <name>heme c</name>
        <dbReference type="ChEBI" id="CHEBI:61717"/>
    </ligand>
</feature>
<dbReference type="PROSITE" id="PS51009">
    <property type="entry name" value="CYTCII"/>
    <property type="match status" value="1"/>
</dbReference>
<accession>A0A643FC04</accession>